<keyword evidence="2" id="KW-1185">Reference proteome</keyword>
<protein>
    <submittedName>
        <fullName evidence="1">Uncharacterized protein</fullName>
    </submittedName>
</protein>
<feature type="non-terminal residue" evidence="1">
    <location>
        <position position="42"/>
    </location>
</feature>
<name>A0A391P3I2_9EUKA</name>
<evidence type="ECO:0000313" key="2">
    <source>
        <dbReference type="Proteomes" id="UP000265618"/>
    </source>
</evidence>
<dbReference type="AlphaFoldDB" id="A0A391P3I2"/>
<gene>
    <name evidence="1" type="ORF">KIPB_015025</name>
</gene>
<accession>A0A391P3I2</accession>
<sequence length="42" mass="4339">MAALHCRVGRVSLSLESSAPSSALQTSCPRVPLSCVRTQAPA</sequence>
<comment type="caution">
    <text evidence="1">The sequence shown here is derived from an EMBL/GenBank/DDBJ whole genome shotgun (WGS) entry which is preliminary data.</text>
</comment>
<organism evidence="1 2">
    <name type="scientific">Kipferlia bialata</name>
    <dbReference type="NCBI Taxonomy" id="797122"/>
    <lineage>
        <taxon>Eukaryota</taxon>
        <taxon>Metamonada</taxon>
        <taxon>Carpediemonas-like organisms</taxon>
        <taxon>Kipferlia</taxon>
    </lineage>
</organism>
<reference evidence="1 2" key="1">
    <citation type="journal article" date="2018" name="PLoS ONE">
        <title>The draft genome of Kipferlia bialata reveals reductive genome evolution in fornicate parasites.</title>
        <authorList>
            <person name="Tanifuji G."/>
            <person name="Takabayashi S."/>
            <person name="Kume K."/>
            <person name="Takagi M."/>
            <person name="Nakayama T."/>
            <person name="Kamikawa R."/>
            <person name="Inagaki Y."/>
            <person name="Hashimoto T."/>
        </authorList>
    </citation>
    <scope>NUCLEOTIDE SEQUENCE [LARGE SCALE GENOMIC DNA]</scope>
    <source>
        <strain evidence="1">NY0173</strain>
    </source>
</reference>
<dbReference type="EMBL" id="BDIP01008123">
    <property type="protein sequence ID" value="GCA64673.1"/>
    <property type="molecule type" value="Genomic_DNA"/>
</dbReference>
<dbReference type="Proteomes" id="UP000265618">
    <property type="component" value="Unassembled WGS sequence"/>
</dbReference>
<evidence type="ECO:0000313" key="1">
    <source>
        <dbReference type="EMBL" id="GCA64673.1"/>
    </source>
</evidence>
<proteinExistence type="predicted"/>